<protein>
    <submittedName>
        <fullName evidence="1">Uncharacterized protein</fullName>
    </submittedName>
</protein>
<evidence type="ECO:0000313" key="1">
    <source>
        <dbReference type="EMBL" id="JAP89401.1"/>
    </source>
</evidence>
<dbReference type="AlphaFoldDB" id="A0A146K177"/>
<gene>
    <name evidence="1" type="ORF">TPC1_31104</name>
</gene>
<dbReference type="EMBL" id="GDID01007205">
    <property type="protein sequence ID" value="JAP89401.1"/>
    <property type="molecule type" value="Transcribed_RNA"/>
</dbReference>
<sequence>FFYDLFSHPMQKILLQTTEGWQLFEDTQITISNIRDDQLNDYIDDCFLIIKSDPKLLFSNMKNLSFKEFDPQEKNQIQLSTALCFIYKCVLFDGDFHFYVNGNEYAEYHDKEANSLFLDIDYIPIDHYELVFETFSPEGKAFITIKIEDFLLKLLTYLSGDHSEQKQLEQELVQKGLLQKRIFEHQLDKSIKTVFVPEQAPKMKEMGLKEMVPQPFSFPDFQVLSFRGNYFLVDWQFRSKVFISKTGISVQKEDNYVINLEKKLQTGLELSTPFLDKFQANEVVVSTLEVFRLIFSFIKQNFGTKKLLIIEFESKDEVLKQKILFSQTQFQILFLTKKQICQAMNFREKEVDFQLYFAQIDENLHFIKQIDDFQLEQFVVTYLTYQLCDHLEDEAPLLNLLPPQFPRWPRLEILS</sequence>
<feature type="non-terminal residue" evidence="1">
    <location>
        <position position="415"/>
    </location>
</feature>
<organism evidence="1">
    <name type="scientific">Trepomonas sp. PC1</name>
    <dbReference type="NCBI Taxonomy" id="1076344"/>
    <lineage>
        <taxon>Eukaryota</taxon>
        <taxon>Metamonada</taxon>
        <taxon>Diplomonadida</taxon>
        <taxon>Hexamitidae</taxon>
        <taxon>Hexamitinae</taxon>
        <taxon>Trepomonas</taxon>
    </lineage>
</organism>
<feature type="non-terminal residue" evidence="1">
    <location>
        <position position="1"/>
    </location>
</feature>
<accession>A0A146K177</accession>
<proteinExistence type="predicted"/>
<reference evidence="1" key="1">
    <citation type="submission" date="2015-07" db="EMBL/GenBank/DDBJ databases">
        <title>Adaptation to a free-living lifestyle via gene acquisitions in the diplomonad Trepomonas sp. PC1.</title>
        <authorList>
            <person name="Xu F."/>
            <person name="Jerlstrom-Hultqvist J."/>
            <person name="Kolisko M."/>
            <person name="Simpson A.G.B."/>
            <person name="Roger A.J."/>
            <person name="Svard S.G."/>
            <person name="Andersson J.O."/>
        </authorList>
    </citation>
    <scope>NUCLEOTIDE SEQUENCE</scope>
    <source>
        <strain evidence="1">PC1</strain>
    </source>
</reference>
<name>A0A146K177_9EUKA</name>